<organism evidence="1 2">
    <name type="scientific">Mytilus edulis</name>
    <name type="common">Blue mussel</name>
    <dbReference type="NCBI Taxonomy" id="6550"/>
    <lineage>
        <taxon>Eukaryota</taxon>
        <taxon>Metazoa</taxon>
        <taxon>Spiralia</taxon>
        <taxon>Lophotrochozoa</taxon>
        <taxon>Mollusca</taxon>
        <taxon>Bivalvia</taxon>
        <taxon>Autobranchia</taxon>
        <taxon>Pteriomorphia</taxon>
        <taxon>Mytilida</taxon>
        <taxon>Mytiloidea</taxon>
        <taxon>Mytilidae</taxon>
        <taxon>Mytilinae</taxon>
        <taxon>Mytilus</taxon>
    </lineage>
</organism>
<gene>
    <name evidence="1" type="ORF">MEDL_25611</name>
</gene>
<comment type="caution">
    <text evidence="1">The sequence shown here is derived from an EMBL/GenBank/DDBJ whole genome shotgun (WGS) entry which is preliminary data.</text>
</comment>
<evidence type="ECO:0000313" key="1">
    <source>
        <dbReference type="EMBL" id="CAG2211466.1"/>
    </source>
</evidence>
<dbReference type="Proteomes" id="UP000683360">
    <property type="component" value="Unassembled WGS sequence"/>
</dbReference>
<keyword evidence="2" id="KW-1185">Reference proteome</keyword>
<name>A0A8S3RPI1_MYTED</name>
<dbReference type="EMBL" id="CAJPWZ010001263">
    <property type="protein sequence ID" value="CAG2211466.1"/>
    <property type="molecule type" value="Genomic_DNA"/>
</dbReference>
<accession>A0A8S3RPI1</accession>
<reference evidence="1" key="1">
    <citation type="submission" date="2021-03" db="EMBL/GenBank/DDBJ databases">
        <authorList>
            <person name="Bekaert M."/>
        </authorList>
    </citation>
    <scope>NUCLEOTIDE SEQUENCE</scope>
</reference>
<proteinExistence type="predicted"/>
<dbReference type="AlphaFoldDB" id="A0A8S3RPI1"/>
<protein>
    <submittedName>
        <fullName evidence="1">Uncharacterized protein</fullName>
    </submittedName>
</protein>
<sequence>MYPYICVLSECDVDNKDTRRRLILCIYSGTVSVMWSKDTKEIIDHYVSLQPVLSECDVDNKDTRGDTMCPYIHSRCDVKDTVSLQLWTTKDTKEIIDHYVSLQLYCQSVMWTKTQEEIIDHYVSLQLYCQTVLSECDVDLKDTRRELFTMCPTAEDTVKCDVDNKDTREIIDHYVSLQLYCPECDVDNKDTEERNCSLCVPTAVLSECDVDNKDTGRIDHYVSLQQYCQCDVTTKTQEQN</sequence>
<evidence type="ECO:0000313" key="2">
    <source>
        <dbReference type="Proteomes" id="UP000683360"/>
    </source>
</evidence>